<keyword evidence="2" id="KW-0251">Elongation factor</keyword>
<feature type="compositionally biased region" description="Low complexity" evidence="1">
    <location>
        <begin position="11"/>
        <end position="29"/>
    </location>
</feature>
<feature type="non-terminal residue" evidence="2">
    <location>
        <position position="35"/>
    </location>
</feature>
<keyword evidence="2" id="KW-0648">Protein biosynthesis</keyword>
<dbReference type="GO" id="GO:0003746">
    <property type="term" value="F:translation elongation factor activity"/>
    <property type="evidence" value="ECO:0007669"/>
    <property type="project" value="UniProtKB-KW"/>
</dbReference>
<accession>A0A6J4L2H7</accession>
<feature type="compositionally biased region" description="Basic residues" evidence="1">
    <location>
        <begin position="1"/>
        <end position="10"/>
    </location>
</feature>
<protein>
    <submittedName>
        <fullName evidence="2">Translation elongation factor P</fullName>
    </submittedName>
</protein>
<name>A0A6J4L2H7_9ACTN</name>
<dbReference type="AlphaFoldDB" id="A0A6J4L2H7"/>
<proteinExistence type="predicted"/>
<evidence type="ECO:0000256" key="1">
    <source>
        <dbReference type="SAM" id="MobiDB-lite"/>
    </source>
</evidence>
<gene>
    <name evidence="2" type="ORF">AVDCRST_MAG36-328</name>
</gene>
<evidence type="ECO:0000313" key="2">
    <source>
        <dbReference type="EMBL" id="CAA9319681.1"/>
    </source>
</evidence>
<organism evidence="2">
    <name type="scientific">uncultured Nocardioidaceae bacterium</name>
    <dbReference type="NCBI Taxonomy" id="253824"/>
    <lineage>
        <taxon>Bacteria</taxon>
        <taxon>Bacillati</taxon>
        <taxon>Actinomycetota</taxon>
        <taxon>Actinomycetes</taxon>
        <taxon>Propionibacteriales</taxon>
        <taxon>Nocardioidaceae</taxon>
        <taxon>environmental samples</taxon>
    </lineage>
</organism>
<dbReference type="EMBL" id="CADCUH010000023">
    <property type="protein sequence ID" value="CAA9319681.1"/>
    <property type="molecule type" value="Genomic_DNA"/>
</dbReference>
<feature type="non-terminal residue" evidence="2">
    <location>
        <position position="1"/>
    </location>
</feature>
<reference evidence="2" key="1">
    <citation type="submission" date="2020-02" db="EMBL/GenBank/DDBJ databases">
        <authorList>
            <person name="Meier V. D."/>
        </authorList>
    </citation>
    <scope>NUCLEOTIDE SEQUENCE</scope>
    <source>
        <strain evidence="2">AVDCRST_MAG36</strain>
    </source>
</reference>
<sequence length="35" mass="3669">GSRPAPRSRCRCSSPPARRSRSTPATAATWVGSTP</sequence>
<feature type="region of interest" description="Disordered" evidence="1">
    <location>
        <begin position="1"/>
        <end position="35"/>
    </location>
</feature>